<dbReference type="PANTHER" id="PTHR22952">
    <property type="entry name" value="CAMP-RESPONSE ELEMENT BINDING PROTEIN-RELATED"/>
    <property type="match status" value="1"/>
</dbReference>
<feature type="region of interest" description="Disordered" evidence="5">
    <location>
        <begin position="1"/>
        <end position="34"/>
    </location>
</feature>
<protein>
    <submittedName>
        <fullName evidence="6">Basic leucine zipper transcription factor</fullName>
    </submittedName>
</protein>
<keyword evidence="4" id="KW-0175">Coiled coil</keyword>
<gene>
    <name evidence="6" type="ORF">LIER_25231</name>
</gene>
<dbReference type="CDD" id="cd14707">
    <property type="entry name" value="bZIP_plant_BZIP46"/>
    <property type="match status" value="1"/>
</dbReference>
<organism evidence="6 7">
    <name type="scientific">Lithospermum erythrorhizon</name>
    <name type="common">Purple gromwell</name>
    <name type="synonym">Lithospermum officinale var. erythrorhizon</name>
    <dbReference type="NCBI Taxonomy" id="34254"/>
    <lineage>
        <taxon>Eukaryota</taxon>
        <taxon>Viridiplantae</taxon>
        <taxon>Streptophyta</taxon>
        <taxon>Embryophyta</taxon>
        <taxon>Tracheophyta</taxon>
        <taxon>Spermatophyta</taxon>
        <taxon>Magnoliopsida</taxon>
        <taxon>eudicotyledons</taxon>
        <taxon>Gunneridae</taxon>
        <taxon>Pentapetalae</taxon>
        <taxon>asterids</taxon>
        <taxon>lamiids</taxon>
        <taxon>Boraginales</taxon>
        <taxon>Boraginaceae</taxon>
        <taxon>Boraginoideae</taxon>
        <taxon>Lithospermeae</taxon>
        <taxon>Lithospermum</taxon>
    </lineage>
</organism>
<evidence type="ECO:0000256" key="2">
    <source>
        <dbReference type="ARBA" id="ARBA00023125"/>
    </source>
</evidence>
<dbReference type="GO" id="GO:0005634">
    <property type="term" value="C:nucleus"/>
    <property type="evidence" value="ECO:0007669"/>
    <property type="project" value="UniProtKB-SubCell"/>
</dbReference>
<evidence type="ECO:0000256" key="3">
    <source>
        <dbReference type="ARBA" id="ARBA00023242"/>
    </source>
</evidence>
<proteinExistence type="predicted"/>
<feature type="coiled-coil region" evidence="4">
    <location>
        <begin position="186"/>
        <end position="213"/>
    </location>
</feature>
<feature type="compositionally biased region" description="Low complexity" evidence="5">
    <location>
        <begin position="1"/>
        <end position="29"/>
    </location>
</feature>
<dbReference type="GO" id="GO:0045893">
    <property type="term" value="P:positive regulation of DNA-templated transcription"/>
    <property type="evidence" value="ECO:0007669"/>
    <property type="project" value="InterPro"/>
</dbReference>
<keyword evidence="7" id="KW-1185">Reference proteome</keyword>
<keyword evidence="2" id="KW-0238">DNA-binding</keyword>
<evidence type="ECO:0000256" key="5">
    <source>
        <dbReference type="SAM" id="MobiDB-lite"/>
    </source>
</evidence>
<evidence type="ECO:0000313" key="7">
    <source>
        <dbReference type="Proteomes" id="UP001454036"/>
    </source>
</evidence>
<dbReference type="EMBL" id="BAABME010007536">
    <property type="protein sequence ID" value="GAA0171122.1"/>
    <property type="molecule type" value="Genomic_DNA"/>
</dbReference>
<evidence type="ECO:0000256" key="4">
    <source>
        <dbReference type="SAM" id="Coils"/>
    </source>
</evidence>
<name>A0AAV3R802_LITER</name>
<evidence type="ECO:0000256" key="1">
    <source>
        <dbReference type="ARBA" id="ARBA00004123"/>
    </source>
</evidence>
<accession>A0AAV3R802</accession>
<dbReference type="AlphaFoldDB" id="A0AAV3R802"/>
<dbReference type="PANTHER" id="PTHR22952:SF433">
    <property type="entry name" value="PROTEIN FD"/>
    <property type="match status" value="1"/>
</dbReference>
<dbReference type="Proteomes" id="UP001454036">
    <property type="component" value="Unassembled WGS sequence"/>
</dbReference>
<comment type="subcellular location">
    <subcellularLocation>
        <location evidence="1">Nucleus</location>
    </subcellularLocation>
</comment>
<reference evidence="6 7" key="1">
    <citation type="submission" date="2024-01" db="EMBL/GenBank/DDBJ databases">
        <title>The complete chloroplast genome sequence of Lithospermum erythrorhizon: insights into the phylogenetic relationship among Boraginaceae species and the maternal lineages of purple gromwells.</title>
        <authorList>
            <person name="Okada T."/>
            <person name="Watanabe K."/>
        </authorList>
    </citation>
    <scope>NUCLEOTIDE SEQUENCE [LARGE SCALE GENOMIC DNA]</scope>
</reference>
<dbReference type="InterPro" id="IPR043452">
    <property type="entry name" value="BZIP46-like"/>
</dbReference>
<dbReference type="GO" id="GO:0003677">
    <property type="term" value="F:DNA binding"/>
    <property type="evidence" value="ECO:0007669"/>
    <property type="project" value="UniProtKB-KW"/>
</dbReference>
<keyword evidence="3" id="KW-0539">Nucleus</keyword>
<dbReference type="GO" id="GO:0003700">
    <property type="term" value="F:DNA-binding transcription factor activity"/>
    <property type="evidence" value="ECO:0007669"/>
    <property type="project" value="InterPro"/>
</dbReference>
<comment type="caution">
    <text evidence="6">The sequence shown here is derived from an EMBL/GenBank/DDBJ whole genome shotgun (WGS) entry which is preliminary data.</text>
</comment>
<sequence length="232" mass="26052">MWSSSGDNNINNNGLSRGSSSSSSSASPFSPLPLNPRAKTMEDVWKDINLASLYHDHHPSKYYTCQNFLATPLSNDPQNPVASTRFASPVPPPATMLTLNSVPELNYFGNSDPSRHNELMQHQNVKQVCPSHSQPFHSFVAASGFPNSNEKKRFNEFDDRRNKRMIKNRSLPLFANIKCVLMQAYTTELELEVAQLTEENARLKKQQQVLDMDAAAQQPEKLKLSRTTTAPF</sequence>
<evidence type="ECO:0000313" key="6">
    <source>
        <dbReference type="EMBL" id="GAA0171122.1"/>
    </source>
</evidence>